<evidence type="ECO:0000313" key="1">
    <source>
        <dbReference type="EMBL" id="CZR56315.1"/>
    </source>
</evidence>
<dbReference type="SUPFAM" id="SSF109854">
    <property type="entry name" value="DinB/YfiT-like putative metalloenzymes"/>
    <property type="match status" value="1"/>
</dbReference>
<dbReference type="InterPro" id="IPR034660">
    <property type="entry name" value="DinB/YfiT-like"/>
</dbReference>
<dbReference type="STRING" id="576137.A0A1L7WU54"/>
<dbReference type="AlphaFoldDB" id="A0A1L7WU54"/>
<organism evidence="1 2">
    <name type="scientific">Phialocephala subalpina</name>
    <dbReference type="NCBI Taxonomy" id="576137"/>
    <lineage>
        <taxon>Eukaryota</taxon>
        <taxon>Fungi</taxon>
        <taxon>Dikarya</taxon>
        <taxon>Ascomycota</taxon>
        <taxon>Pezizomycotina</taxon>
        <taxon>Leotiomycetes</taxon>
        <taxon>Helotiales</taxon>
        <taxon>Mollisiaceae</taxon>
        <taxon>Phialocephala</taxon>
        <taxon>Phialocephala fortinii species complex</taxon>
    </lineage>
</organism>
<dbReference type="Gene3D" id="1.20.120.450">
    <property type="entry name" value="dinb family like domain"/>
    <property type="match status" value="1"/>
</dbReference>
<dbReference type="EMBL" id="FJOG01000007">
    <property type="protein sequence ID" value="CZR56315.1"/>
    <property type="molecule type" value="Genomic_DNA"/>
</dbReference>
<evidence type="ECO:0008006" key="3">
    <source>
        <dbReference type="Google" id="ProtNLM"/>
    </source>
</evidence>
<dbReference type="PANTHER" id="PTHR36922:SF1">
    <property type="entry name" value="DUF1993 DOMAIN-CONTAINING PROTEIN"/>
    <property type="match status" value="1"/>
</dbReference>
<dbReference type="OrthoDB" id="3724345at2759"/>
<gene>
    <name evidence="1" type="ORF">PAC_06203</name>
</gene>
<evidence type="ECO:0000313" key="2">
    <source>
        <dbReference type="Proteomes" id="UP000184330"/>
    </source>
</evidence>
<proteinExistence type="predicted"/>
<accession>A0A1L7WU54</accession>
<name>A0A1L7WU54_9HELO</name>
<sequence length="169" mass="18865">MPLSLYEISAIPFISCLENLSKILDKAQAHVSSTSVEESTLTTSSLITDMRDFAFQIQRLCDMAKCLAVYVAQTEPIRREDNPTTLAEMQERIAKTIAVLKALDPKPVNNKEDKEVVMTIPSGEMKCSTGTSYVLTFLVPNFFFHYCMAYALLRKEGVPLGKGDYLGRV</sequence>
<dbReference type="PANTHER" id="PTHR36922">
    <property type="entry name" value="BLL2446 PROTEIN"/>
    <property type="match status" value="1"/>
</dbReference>
<dbReference type="Pfam" id="PF09351">
    <property type="entry name" value="DUF1993"/>
    <property type="match status" value="1"/>
</dbReference>
<protein>
    <recommendedName>
        <fullName evidence="3">DUF1993 domain protein</fullName>
    </recommendedName>
</protein>
<dbReference type="Proteomes" id="UP000184330">
    <property type="component" value="Unassembled WGS sequence"/>
</dbReference>
<dbReference type="InterPro" id="IPR018531">
    <property type="entry name" value="DUF1993"/>
</dbReference>
<keyword evidence="2" id="KW-1185">Reference proteome</keyword>
<reference evidence="1 2" key="1">
    <citation type="submission" date="2016-03" db="EMBL/GenBank/DDBJ databases">
        <authorList>
            <person name="Ploux O."/>
        </authorList>
    </citation>
    <scope>NUCLEOTIDE SEQUENCE [LARGE SCALE GENOMIC DNA]</scope>
    <source>
        <strain evidence="1 2">UAMH 11012</strain>
    </source>
</reference>